<evidence type="ECO:0000256" key="1">
    <source>
        <dbReference type="ARBA" id="ARBA00022884"/>
    </source>
</evidence>
<dbReference type="InterPro" id="IPR012677">
    <property type="entry name" value="Nucleotide-bd_a/b_plait_sf"/>
</dbReference>
<dbReference type="GO" id="GO:0032040">
    <property type="term" value="C:small-subunit processome"/>
    <property type="evidence" value="ECO:0007669"/>
    <property type="project" value="EnsemblFungi"/>
</dbReference>
<dbReference type="Pfam" id="PF00076">
    <property type="entry name" value="RRM_1"/>
    <property type="match status" value="2"/>
</dbReference>
<dbReference type="Proteomes" id="UP000054481">
    <property type="component" value="Unassembled WGS sequence"/>
</dbReference>
<dbReference type="GO" id="GO:0008139">
    <property type="term" value="F:nuclear localization sequence binding"/>
    <property type="evidence" value="ECO:0007669"/>
    <property type="project" value="EnsemblFungi"/>
</dbReference>
<feature type="domain" description="RRM" evidence="4">
    <location>
        <begin position="221"/>
        <end position="299"/>
    </location>
</feature>
<feature type="compositionally biased region" description="Basic and acidic residues" evidence="3">
    <location>
        <begin position="89"/>
        <end position="114"/>
    </location>
</feature>
<accession>A0A0F8A4G9</accession>
<protein>
    <recommendedName>
        <fullName evidence="4">RRM domain-containing protein</fullName>
    </recommendedName>
</protein>
<dbReference type="GO" id="GO:0043047">
    <property type="term" value="F:single-stranded telomeric DNA binding"/>
    <property type="evidence" value="ECO:0007669"/>
    <property type="project" value="EnsemblFungi"/>
</dbReference>
<dbReference type="AlphaFoldDB" id="A0A0F8A4G9"/>
<dbReference type="OrthoDB" id="439808at2759"/>
<feature type="compositionally biased region" description="Basic and acidic residues" evidence="3">
    <location>
        <begin position="1"/>
        <end position="11"/>
    </location>
</feature>
<feature type="compositionally biased region" description="Basic and acidic residues" evidence="3">
    <location>
        <begin position="156"/>
        <end position="168"/>
    </location>
</feature>
<dbReference type="GO" id="GO:0003723">
    <property type="term" value="F:RNA binding"/>
    <property type="evidence" value="ECO:0007669"/>
    <property type="project" value="UniProtKB-UniRule"/>
</dbReference>
<feature type="compositionally biased region" description="Acidic residues" evidence="3">
    <location>
        <begin position="143"/>
        <end position="155"/>
    </location>
</feature>
<gene>
    <name evidence="5" type="ORF">HIM_07115</name>
</gene>
<sequence length="466" mass="48984">MGKTKTKESKKAQATSTKSAGVTKPVETPKSKSKETAKAAAKKVVKEKDQPKKKKVVEPESSDDSSDEDASESSDSDSDASDSSASDSEEVKPAKKAAADVKSKANGKAKKEESSDSDSDSSDSDSEEAEPKANGAAKAEASSDSDSDSESESEEGEKAAAKDDKSDDSSDDSDDSDDSESDESGSKEEATEAAPASKKRKADSEIDDEPKKAKTESEGASTLFAGSLSWGIDDNSLYEAFKQFENLVNARVVTDKNTGRSRGFGYVDFSDAESAKKAYEAMQGVELEGRALNLDYANARPAESNPRDRAADRAKKHGDSVSPESDTLFVGNLPFDIEQDTVRDFFGSVRETTSVRLPTDPDTGNLKGFGYVSFASIEDAKSVFQELNGATIGEGRSSRNVRLDFASQRPQREGGFGGGFGGGRGGGRGGRGGGRGRGGDRGRGGPRGRGRGGPRGGYSGTKISFD</sequence>
<organism evidence="5 6">
    <name type="scientific">Hirsutella minnesotensis 3608</name>
    <dbReference type="NCBI Taxonomy" id="1043627"/>
    <lineage>
        <taxon>Eukaryota</taxon>
        <taxon>Fungi</taxon>
        <taxon>Dikarya</taxon>
        <taxon>Ascomycota</taxon>
        <taxon>Pezizomycotina</taxon>
        <taxon>Sordariomycetes</taxon>
        <taxon>Hypocreomycetidae</taxon>
        <taxon>Hypocreales</taxon>
        <taxon>Ophiocordycipitaceae</taxon>
        <taxon>Hirsutella</taxon>
    </lineage>
</organism>
<dbReference type="InterPro" id="IPR035979">
    <property type="entry name" value="RBD_domain_sf"/>
</dbReference>
<keyword evidence="1 2" id="KW-0694">RNA-binding</keyword>
<dbReference type="Gene3D" id="3.30.70.330">
    <property type="match status" value="2"/>
</dbReference>
<feature type="region of interest" description="Disordered" evidence="3">
    <location>
        <begin position="409"/>
        <end position="466"/>
    </location>
</feature>
<dbReference type="SUPFAM" id="SSF54928">
    <property type="entry name" value="RNA-binding domain, RBD"/>
    <property type="match status" value="2"/>
</dbReference>
<dbReference type="InterPro" id="IPR000504">
    <property type="entry name" value="RRM_dom"/>
</dbReference>
<feature type="domain" description="RRM" evidence="4">
    <location>
        <begin position="326"/>
        <end position="408"/>
    </location>
</feature>
<dbReference type="GO" id="GO:0005635">
    <property type="term" value="C:nuclear envelope"/>
    <property type="evidence" value="ECO:0007669"/>
    <property type="project" value="EnsemblFungi"/>
</dbReference>
<evidence type="ECO:0000313" key="5">
    <source>
        <dbReference type="EMBL" id="KJZ73559.1"/>
    </source>
</evidence>
<feature type="region of interest" description="Disordered" evidence="3">
    <location>
        <begin position="298"/>
        <end position="323"/>
    </location>
</feature>
<dbReference type="InterPro" id="IPR052462">
    <property type="entry name" value="SLIRP/GR-RBP-like"/>
</dbReference>
<evidence type="ECO:0000259" key="4">
    <source>
        <dbReference type="PROSITE" id="PS50102"/>
    </source>
</evidence>
<dbReference type="GO" id="GO:0051880">
    <property type="term" value="F:G-quadruplex DNA binding"/>
    <property type="evidence" value="ECO:0007669"/>
    <property type="project" value="EnsemblFungi"/>
</dbReference>
<evidence type="ECO:0000256" key="3">
    <source>
        <dbReference type="SAM" id="MobiDB-lite"/>
    </source>
</evidence>
<feature type="compositionally biased region" description="Acidic residues" evidence="3">
    <location>
        <begin position="60"/>
        <end position="80"/>
    </location>
</feature>
<reference evidence="5 6" key="1">
    <citation type="journal article" date="2014" name="Genome Biol. Evol.">
        <title>Comparative genomics and transcriptomics analyses reveal divergent lifestyle features of nematode endoparasitic fungus Hirsutella minnesotensis.</title>
        <authorList>
            <person name="Lai Y."/>
            <person name="Liu K."/>
            <person name="Zhang X."/>
            <person name="Zhang X."/>
            <person name="Li K."/>
            <person name="Wang N."/>
            <person name="Shu C."/>
            <person name="Wu Y."/>
            <person name="Wang C."/>
            <person name="Bushley K.E."/>
            <person name="Xiang M."/>
            <person name="Liu X."/>
        </authorList>
    </citation>
    <scope>NUCLEOTIDE SEQUENCE [LARGE SCALE GENOMIC DNA]</scope>
    <source>
        <strain evidence="5 6">3608</strain>
    </source>
</reference>
<evidence type="ECO:0000313" key="6">
    <source>
        <dbReference type="Proteomes" id="UP000054481"/>
    </source>
</evidence>
<feature type="compositionally biased region" description="Acidic residues" evidence="3">
    <location>
        <begin position="115"/>
        <end position="128"/>
    </location>
</feature>
<dbReference type="GO" id="GO:0006310">
    <property type="term" value="P:DNA recombination"/>
    <property type="evidence" value="ECO:0007669"/>
    <property type="project" value="EnsemblFungi"/>
</dbReference>
<name>A0A0F8A4G9_9HYPO</name>
<feature type="region of interest" description="Disordered" evidence="3">
    <location>
        <begin position="1"/>
        <end position="224"/>
    </location>
</feature>
<feature type="compositionally biased region" description="Basic and acidic residues" evidence="3">
    <location>
        <begin position="305"/>
        <end position="319"/>
    </location>
</feature>
<dbReference type="PANTHER" id="PTHR48027">
    <property type="entry name" value="HETEROGENEOUS NUCLEAR RIBONUCLEOPROTEIN 87F-RELATED"/>
    <property type="match status" value="1"/>
</dbReference>
<feature type="compositionally biased region" description="Gly residues" evidence="3">
    <location>
        <begin position="414"/>
        <end position="436"/>
    </location>
</feature>
<dbReference type="SMART" id="SM00360">
    <property type="entry name" value="RRM"/>
    <property type="match status" value="2"/>
</dbReference>
<proteinExistence type="predicted"/>
<evidence type="ECO:0000256" key="2">
    <source>
        <dbReference type="PROSITE-ProRule" id="PRU00176"/>
    </source>
</evidence>
<dbReference type="PROSITE" id="PS50102">
    <property type="entry name" value="RRM"/>
    <property type="match status" value="2"/>
</dbReference>
<dbReference type="EMBL" id="KQ030534">
    <property type="protein sequence ID" value="KJZ73559.1"/>
    <property type="molecule type" value="Genomic_DNA"/>
</dbReference>
<feature type="compositionally biased region" description="Basic and acidic residues" evidence="3">
    <location>
        <begin position="27"/>
        <end position="37"/>
    </location>
</feature>
<dbReference type="GO" id="GO:0051276">
    <property type="term" value="P:chromosome organization"/>
    <property type="evidence" value="ECO:0007669"/>
    <property type="project" value="EnsemblFungi"/>
</dbReference>
<keyword evidence="6" id="KW-1185">Reference proteome</keyword>
<feature type="compositionally biased region" description="Acidic residues" evidence="3">
    <location>
        <begin position="169"/>
        <end position="183"/>
    </location>
</feature>